<gene>
    <name evidence="2" type="ORF">CDEST_15341</name>
</gene>
<evidence type="ECO:0000313" key="2">
    <source>
        <dbReference type="EMBL" id="WQF90327.1"/>
    </source>
</evidence>
<name>A0AAX4J4L5_9PEZI</name>
<organism evidence="2 3">
    <name type="scientific">Colletotrichum destructivum</name>
    <dbReference type="NCBI Taxonomy" id="34406"/>
    <lineage>
        <taxon>Eukaryota</taxon>
        <taxon>Fungi</taxon>
        <taxon>Dikarya</taxon>
        <taxon>Ascomycota</taxon>
        <taxon>Pezizomycotina</taxon>
        <taxon>Sordariomycetes</taxon>
        <taxon>Hypocreomycetidae</taxon>
        <taxon>Glomerellales</taxon>
        <taxon>Glomerellaceae</taxon>
        <taxon>Colletotrichum</taxon>
        <taxon>Colletotrichum destructivum species complex</taxon>
    </lineage>
</organism>
<dbReference type="AlphaFoldDB" id="A0AAX4J4L5"/>
<accession>A0AAX4J4L5</accession>
<dbReference type="KEGG" id="cdet:87951841"/>
<reference evidence="3" key="1">
    <citation type="journal article" date="2023" name="bioRxiv">
        <title>Complete genome of the Medicago anthracnose fungus, Colletotrichum destructivum, reveals a mini-chromosome-like region within a core chromosome.</title>
        <authorList>
            <person name="Lapalu N."/>
            <person name="Simon A."/>
            <person name="Lu A."/>
            <person name="Plaumann P.-L."/>
            <person name="Amselem J."/>
            <person name="Pigne S."/>
            <person name="Auger A."/>
            <person name="Koch C."/>
            <person name="Dallery J.-F."/>
            <person name="O'Connell R.J."/>
        </authorList>
    </citation>
    <scope>NUCLEOTIDE SEQUENCE [LARGE SCALE GENOMIC DNA]</scope>
    <source>
        <strain evidence="3">CBS 520.97</strain>
    </source>
</reference>
<dbReference type="GeneID" id="87951841"/>
<proteinExistence type="predicted"/>
<feature type="compositionally biased region" description="Polar residues" evidence="1">
    <location>
        <begin position="1"/>
        <end position="42"/>
    </location>
</feature>
<dbReference type="RefSeq" id="XP_062787548.1">
    <property type="nucleotide sequence ID" value="XM_062931497.1"/>
</dbReference>
<sequence>MTSTAQQKANDQVSTNNWITEDSGKVWSTAQAEKNPQESTARTAAPSADDLKPIGELNAFEAAIASIAREKRHVYQKIFFRWWNAMEVRGTAFEANQQKHKNAIASILGELKRLDDATETASKGRQEAKSRLPNTLVLEEVSAPPFGVRQDFTVLFTGVSSGWPSGYIDNVQVRLSSQLAQKPDLGPFSRQLGISDWEDLLSRLRNDKTLTELQGFTDYRSFCGRSPITPQASSALKSRIRQLFARAQPAEQKKADVDALLEQVSEVEYFFAPLAGIKDHLTTLIQGYHARPHAEDALLAGELGLSETDIRHVVASSNQAPYGKLAQIRGHGVIHEPLKPVTHGQFVFTKLHIVDKFGQIVSYVEPATLDSPRTALYPCLSRHFF</sequence>
<protein>
    <submittedName>
        <fullName evidence="2">Uncharacterized protein</fullName>
    </submittedName>
</protein>
<evidence type="ECO:0000313" key="3">
    <source>
        <dbReference type="Proteomes" id="UP001322277"/>
    </source>
</evidence>
<feature type="region of interest" description="Disordered" evidence="1">
    <location>
        <begin position="1"/>
        <end position="50"/>
    </location>
</feature>
<keyword evidence="3" id="KW-1185">Reference proteome</keyword>
<evidence type="ECO:0000256" key="1">
    <source>
        <dbReference type="SAM" id="MobiDB-lite"/>
    </source>
</evidence>
<dbReference type="EMBL" id="CP137315">
    <property type="protein sequence ID" value="WQF90327.1"/>
    <property type="molecule type" value="Genomic_DNA"/>
</dbReference>
<dbReference type="Proteomes" id="UP001322277">
    <property type="component" value="Chromosome 11"/>
</dbReference>